<gene>
    <name evidence="1" type="ORF">GCM10022224_104290</name>
</gene>
<evidence type="ECO:0000313" key="1">
    <source>
        <dbReference type="EMBL" id="GAA3722437.1"/>
    </source>
</evidence>
<organism evidence="1 2">
    <name type="scientific">Nonomuraea antimicrobica</name>
    <dbReference type="NCBI Taxonomy" id="561173"/>
    <lineage>
        <taxon>Bacteria</taxon>
        <taxon>Bacillati</taxon>
        <taxon>Actinomycetota</taxon>
        <taxon>Actinomycetes</taxon>
        <taxon>Streptosporangiales</taxon>
        <taxon>Streptosporangiaceae</taxon>
        <taxon>Nonomuraea</taxon>
    </lineage>
</organism>
<dbReference type="RefSeq" id="WP_344897884.1">
    <property type="nucleotide sequence ID" value="NZ_BAAAZP010000293.1"/>
</dbReference>
<sequence>MHDRLDDWDNNLPLSVRAAIEEQVGSVKRAEIVEGTTPGLAARVYAAIDDVFIRAVPTSSPAAELHRRERWAARHLPQGAPAPRLLWDLDVDHWHVSAFELINDHTRYADLRPDSTDLPLVMDALARLSQTATVGRGRPVTEYANGLWAKGRHLLAPEAELDAFDLYDAALERFDMERLCEDDALLHCRLNHRKLLVKSGFVYVVGWYEAACGLPWIDAALLAPSLISEGHSPEQAGALLSAIPAWREASAVQVAGLMALWTLSHLYEARNGPVQRHDTHVRLADAGRAWLAFQLSKL</sequence>
<protein>
    <recommendedName>
        <fullName evidence="3">Aminoglycoside phosphotransferase</fullName>
    </recommendedName>
</protein>
<name>A0ABP7ESL1_9ACTN</name>
<dbReference type="Proteomes" id="UP001500902">
    <property type="component" value="Unassembled WGS sequence"/>
</dbReference>
<reference evidence="2" key="1">
    <citation type="journal article" date="2019" name="Int. J. Syst. Evol. Microbiol.">
        <title>The Global Catalogue of Microorganisms (GCM) 10K type strain sequencing project: providing services to taxonomists for standard genome sequencing and annotation.</title>
        <authorList>
            <consortium name="The Broad Institute Genomics Platform"/>
            <consortium name="The Broad Institute Genome Sequencing Center for Infectious Disease"/>
            <person name="Wu L."/>
            <person name="Ma J."/>
        </authorList>
    </citation>
    <scope>NUCLEOTIDE SEQUENCE [LARGE SCALE GENOMIC DNA]</scope>
    <source>
        <strain evidence="2">JCM 16904</strain>
    </source>
</reference>
<dbReference type="EMBL" id="BAAAZP010000293">
    <property type="protein sequence ID" value="GAA3722437.1"/>
    <property type="molecule type" value="Genomic_DNA"/>
</dbReference>
<evidence type="ECO:0008006" key="3">
    <source>
        <dbReference type="Google" id="ProtNLM"/>
    </source>
</evidence>
<dbReference type="InterPro" id="IPR011009">
    <property type="entry name" value="Kinase-like_dom_sf"/>
</dbReference>
<accession>A0ABP7ESL1</accession>
<proteinExistence type="predicted"/>
<evidence type="ECO:0000313" key="2">
    <source>
        <dbReference type="Proteomes" id="UP001500902"/>
    </source>
</evidence>
<dbReference type="SUPFAM" id="SSF56112">
    <property type="entry name" value="Protein kinase-like (PK-like)"/>
    <property type="match status" value="1"/>
</dbReference>
<keyword evidence="2" id="KW-1185">Reference proteome</keyword>
<comment type="caution">
    <text evidence="1">The sequence shown here is derived from an EMBL/GenBank/DDBJ whole genome shotgun (WGS) entry which is preliminary data.</text>
</comment>